<protein>
    <submittedName>
        <fullName evidence="1">Uncharacterized protein</fullName>
    </submittedName>
</protein>
<proteinExistence type="predicted"/>
<dbReference type="AlphaFoldDB" id="A0A381YI08"/>
<name>A0A381YI08_9ZZZZ</name>
<evidence type="ECO:0000313" key="1">
    <source>
        <dbReference type="EMBL" id="SVA76580.1"/>
    </source>
</evidence>
<organism evidence="1">
    <name type="scientific">marine metagenome</name>
    <dbReference type="NCBI Taxonomy" id="408172"/>
    <lineage>
        <taxon>unclassified sequences</taxon>
        <taxon>metagenomes</taxon>
        <taxon>ecological metagenomes</taxon>
    </lineage>
</organism>
<sequence>MKIKKSWKLQASSSKLQAPSLTMTEGYNRM</sequence>
<gene>
    <name evidence="1" type="ORF">METZ01_LOCUS129434</name>
</gene>
<reference evidence="1" key="1">
    <citation type="submission" date="2018-05" db="EMBL/GenBank/DDBJ databases">
        <authorList>
            <person name="Lanie J.A."/>
            <person name="Ng W.-L."/>
            <person name="Kazmierczak K.M."/>
            <person name="Andrzejewski T.M."/>
            <person name="Davidsen T.M."/>
            <person name="Wayne K.J."/>
            <person name="Tettelin H."/>
            <person name="Glass J.I."/>
            <person name="Rusch D."/>
            <person name="Podicherti R."/>
            <person name="Tsui H.-C.T."/>
            <person name="Winkler M.E."/>
        </authorList>
    </citation>
    <scope>NUCLEOTIDE SEQUENCE</scope>
</reference>
<dbReference type="EMBL" id="UINC01018267">
    <property type="protein sequence ID" value="SVA76580.1"/>
    <property type="molecule type" value="Genomic_DNA"/>
</dbReference>
<accession>A0A381YI08</accession>